<dbReference type="PANTHER" id="PTHR38011">
    <property type="entry name" value="DIHYDROFOLATE REDUCTASE FAMILY PROTEIN (AFU_ORTHOLOGUE AFUA_8G06820)"/>
    <property type="match status" value="1"/>
</dbReference>
<reference evidence="5 6" key="1">
    <citation type="journal article" date="2015" name="Environ. Microbiol.">
        <title>Methane oxidation coupled to nitrate reduction under hypoxia by the Gammaproteobacterium Methylomonas denitrificans, sp. nov. type strain FJG1.</title>
        <authorList>
            <person name="Kits K.D."/>
            <person name="Klotz M.G."/>
            <person name="Stein L.Y."/>
        </authorList>
    </citation>
    <scope>NUCLEOTIDE SEQUENCE [LARGE SCALE GENOMIC DNA]</scope>
    <source>
        <strain evidence="5 6">FJG1</strain>
    </source>
</reference>
<dbReference type="Proteomes" id="UP000030512">
    <property type="component" value="Chromosome"/>
</dbReference>
<evidence type="ECO:0000256" key="1">
    <source>
        <dbReference type="ARBA" id="ARBA00005104"/>
    </source>
</evidence>
<dbReference type="InterPro" id="IPR024072">
    <property type="entry name" value="DHFR-like_dom_sf"/>
</dbReference>
<evidence type="ECO:0000256" key="3">
    <source>
        <dbReference type="ARBA" id="ARBA00023002"/>
    </source>
</evidence>
<dbReference type="GO" id="GO:0008703">
    <property type="term" value="F:5-amino-6-(5-phosphoribosylamino)uracil reductase activity"/>
    <property type="evidence" value="ECO:0007669"/>
    <property type="project" value="InterPro"/>
</dbReference>
<proteinExistence type="predicted"/>
<evidence type="ECO:0000313" key="5">
    <source>
        <dbReference type="EMBL" id="AMK74972.1"/>
    </source>
</evidence>
<organism evidence="5 6">
    <name type="scientific">Methylomonas denitrificans</name>
    <dbReference type="NCBI Taxonomy" id="1538553"/>
    <lineage>
        <taxon>Bacteria</taxon>
        <taxon>Pseudomonadati</taxon>
        <taxon>Pseudomonadota</taxon>
        <taxon>Gammaproteobacteria</taxon>
        <taxon>Methylococcales</taxon>
        <taxon>Methylococcaceae</taxon>
        <taxon>Methylomonas</taxon>
    </lineage>
</organism>
<keyword evidence="2" id="KW-0521">NADP</keyword>
<protein>
    <submittedName>
        <fullName evidence="5">GTP cyclohydrolase</fullName>
    </submittedName>
</protein>
<dbReference type="RefSeq" id="WP_036277337.1">
    <property type="nucleotide sequence ID" value="NZ_CP014476.1"/>
</dbReference>
<gene>
    <name evidence="5" type="ORF">JT25_000465</name>
</gene>
<dbReference type="GO" id="GO:0016787">
    <property type="term" value="F:hydrolase activity"/>
    <property type="evidence" value="ECO:0007669"/>
    <property type="project" value="UniProtKB-KW"/>
</dbReference>
<dbReference type="InterPro" id="IPR002734">
    <property type="entry name" value="RibDG_C"/>
</dbReference>
<dbReference type="Gene3D" id="3.40.430.10">
    <property type="entry name" value="Dihydrofolate Reductase, subunit A"/>
    <property type="match status" value="1"/>
</dbReference>
<dbReference type="UniPathway" id="UPA00275"/>
<dbReference type="InterPro" id="IPR050765">
    <property type="entry name" value="Riboflavin_Biosynth_HTPR"/>
</dbReference>
<dbReference type="InterPro" id="IPR011549">
    <property type="entry name" value="RibD_C"/>
</dbReference>
<feature type="domain" description="Bacterial bifunctional deaminase-reductase C-terminal" evidence="4">
    <location>
        <begin position="24"/>
        <end position="225"/>
    </location>
</feature>
<evidence type="ECO:0000259" key="4">
    <source>
        <dbReference type="Pfam" id="PF01872"/>
    </source>
</evidence>
<keyword evidence="5" id="KW-0378">Hydrolase</keyword>
<dbReference type="Pfam" id="PF01872">
    <property type="entry name" value="RibD_C"/>
    <property type="match status" value="1"/>
</dbReference>
<dbReference type="OrthoDB" id="2313602at2"/>
<dbReference type="PANTHER" id="PTHR38011:SF7">
    <property type="entry name" value="2,5-DIAMINO-6-RIBOSYLAMINO-4(3H)-PYRIMIDINONE 5'-PHOSPHATE REDUCTASE"/>
    <property type="match status" value="1"/>
</dbReference>
<dbReference type="EMBL" id="CP014476">
    <property type="protein sequence ID" value="AMK74972.1"/>
    <property type="molecule type" value="Genomic_DNA"/>
</dbReference>
<name>A0A140E3J8_9GAMM</name>
<evidence type="ECO:0000256" key="2">
    <source>
        <dbReference type="ARBA" id="ARBA00022857"/>
    </source>
</evidence>
<sequence>MIVNQQIERWLTAQQAFSDSARRPFVTLSYAQSWDGSITTRAGETLGLSGNESRRLTHQLRSLHDGILVGIGTVLTDDPQLTVRECSGKNPQPIVLDSQLRMPPTARLCQRADKDCWLLTRLKPDGEFDGNAEIITLEGDDDGRVDLSEALQRLWEKGIRTLMVEGGSQVITAFLKAQLADALVLTIAPTLVGGYKGVGNLDLGCKSQLPQIRPLHSQMLGEDLIMWGNLQYQRESAVA</sequence>
<dbReference type="GO" id="GO:0050661">
    <property type="term" value="F:NADP binding"/>
    <property type="evidence" value="ECO:0007669"/>
    <property type="project" value="InterPro"/>
</dbReference>
<evidence type="ECO:0000313" key="6">
    <source>
        <dbReference type="Proteomes" id="UP000030512"/>
    </source>
</evidence>
<keyword evidence="6" id="KW-1185">Reference proteome</keyword>
<dbReference type="GO" id="GO:0009231">
    <property type="term" value="P:riboflavin biosynthetic process"/>
    <property type="evidence" value="ECO:0007669"/>
    <property type="project" value="UniProtKB-UniPathway"/>
</dbReference>
<dbReference type="KEGG" id="mdn:JT25_000465"/>
<comment type="pathway">
    <text evidence="1">Cofactor biosynthesis; riboflavin biosynthesis.</text>
</comment>
<dbReference type="AlphaFoldDB" id="A0A140E3J8"/>
<accession>A0A140E3J8</accession>
<dbReference type="SUPFAM" id="SSF53597">
    <property type="entry name" value="Dihydrofolate reductase-like"/>
    <property type="match status" value="1"/>
</dbReference>
<dbReference type="STRING" id="1538553.JT25_000465"/>
<keyword evidence="3" id="KW-0560">Oxidoreductase</keyword>
<dbReference type="NCBIfam" id="TIGR00227">
    <property type="entry name" value="ribD_Cterm"/>
    <property type="match status" value="1"/>
</dbReference>